<sequence>MVFLRQFQAAKNFTVPLFSLSAIRQGPEKTLRSYLNRFTSELAKVNNLPEGGVLTLMMAG</sequence>
<gene>
    <name evidence="1" type="ORF">PanWU01x14_148000</name>
</gene>
<evidence type="ECO:0008006" key="3">
    <source>
        <dbReference type="Google" id="ProtNLM"/>
    </source>
</evidence>
<proteinExistence type="predicted"/>
<keyword evidence="2" id="KW-1185">Reference proteome</keyword>
<name>A0A2P5CJI6_PARAD</name>
<reference evidence="2" key="1">
    <citation type="submission" date="2016-06" db="EMBL/GenBank/DDBJ databases">
        <title>Parallel loss of symbiosis genes in relatives of nitrogen-fixing non-legume Parasponia.</title>
        <authorList>
            <person name="Van Velzen R."/>
            <person name="Holmer R."/>
            <person name="Bu F."/>
            <person name="Rutten L."/>
            <person name="Van Zeijl A."/>
            <person name="Liu W."/>
            <person name="Santuari L."/>
            <person name="Cao Q."/>
            <person name="Sharma T."/>
            <person name="Shen D."/>
            <person name="Roswanjaya Y."/>
            <person name="Wardhani T."/>
            <person name="Kalhor M.S."/>
            <person name="Jansen J."/>
            <person name="Van den Hoogen J."/>
            <person name="Gungor B."/>
            <person name="Hartog M."/>
            <person name="Hontelez J."/>
            <person name="Verver J."/>
            <person name="Yang W.-C."/>
            <person name="Schijlen E."/>
            <person name="Repin R."/>
            <person name="Schilthuizen M."/>
            <person name="Schranz E."/>
            <person name="Heidstra R."/>
            <person name="Miyata K."/>
            <person name="Fedorova E."/>
            <person name="Kohlen W."/>
            <person name="Bisseling T."/>
            <person name="Smit S."/>
            <person name="Geurts R."/>
        </authorList>
    </citation>
    <scope>NUCLEOTIDE SEQUENCE [LARGE SCALE GENOMIC DNA]</scope>
    <source>
        <strain evidence="2">cv. WU1-14</strain>
    </source>
</reference>
<dbReference type="Proteomes" id="UP000237105">
    <property type="component" value="Unassembled WGS sequence"/>
</dbReference>
<protein>
    <recommendedName>
        <fullName evidence="3">Retrotransposon gag domain-containing protein</fullName>
    </recommendedName>
</protein>
<evidence type="ECO:0000313" key="2">
    <source>
        <dbReference type="Proteomes" id="UP000237105"/>
    </source>
</evidence>
<feature type="non-terminal residue" evidence="1">
    <location>
        <position position="60"/>
    </location>
</feature>
<dbReference type="OrthoDB" id="1426925at2759"/>
<evidence type="ECO:0000313" key="1">
    <source>
        <dbReference type="EMBL" id="PON61210.1"/>
    </source>
</evidence>
<dbReference type="EMBL" id="JXTB01000123">
    <property type="protein sequence ID" value="PON61210.1"/>
    <property type="molecule type" value="Genomic_DNA"/>
</dbReference>
<comment type="caution">
    <text evidence="1">The sequence shown here is derived from an EMBL/GenBank/DDBJ whole genome shotgun (WGS) entry which is preliminary data.</text>
</comment>
<organism evidence="1 2">
    <name type="scientific">Parasponia andersonii</name>
    <name type="common">Sponia andersonii</name>
    <dbReference type="NCBI Taxonomy" id="3476"/>
    <lineage>
        <taxon>Eukaryota</taxon>
        <taxon>Viridiplantae</taxon>
        <taxon>Streptophyta</taxon>
        <taxon>Embryophyta</taxon>
        <taxon>Tracheophyta</taxon>
        <taxon>Spermatophyta</taxon>
        <taxon>Magnoliopsida</taxon>
        <taxon>eudicotyledons</taxon>
        <taxon>Gunneridae</taxon>
        <taxon>Pentapetalae</taxon>
        <taxon>rosids</taxon>
        <taxon>fabids</taxon>
        <taxon>Rosales</taxon>
        <taxon>Cannabaceae</taxon>
        <taxon>Parasponia</taxon>
    </lineage>
</organism>
<dbReference type="AlphaFoldDB" id="A0A2P5CJI6"/>
<accession>A0A2P5CJI6</accession>